<comment type="subunit">
    <text evidence="6">Homodimer.</text>
</comment>
<dbReference type="InterPro" id="IPR020826">
    <property type="entry name" value="Transketolase_BS"/>
</dbReference>
<dbReference type="Gene3D" id="3.40.50.970">
    <property type="match status" value="2"/>
</dbReference>
<evidence type="ECO:0000256" key="1">
    <source>
        <dbReference type="ARBA" id="ARBA00001913"/>
    </source>
</evidence>
<comment type="cofactor">
    <cofactor evidence="2">
        <name>Mn(2+)</name>
        <dbReference type="ChEBI" id="CHEBI:29035"/>
    </cofactor>
</comment>
<dbReference type="EMBL" id="LFOE01000063">
    <property type="protein sequence ID" value="OBY29589.1"/>
    <property type="molecule type" value="Genomic_DNA"/>
</dbReference>
<evidence type="ECO:0000256" key="7">
    <source>
        <dbReference type="ARBA" id="ARBA00022679"/>
    </source>
</evidence>
<dbReference type="GO" id="GO:0004802">
    <property type="term" value="F:transketolase activity"/>
    <property type="evidence" value="ECO:0007669"/>
    <property type="project" value="TreeGrafter"/>
</dbReference>
<dbReference type="Pfam" id="PF02780">
    <property type="entry name" value="Transketolase_C"/>
    <property type="match status" value="1"/>
</dbReference>
<dbReference type="Gene3D" id="3.40.50.920">
    <property type="match status" value="1"/>
</dbReference>
<feature type="domain" description="Transketolase-like pyrimidine-binding" evidence="13">
    <location>
        <begin position="317"/>
        <end position="480"/>
    </location>
</feature>
<dbReference type="PROSITE" id="PS00802">
    <property type="entry name" value="TRANSKETOLASE_2"/>
    <property type="match status" value="1"/>
</dbReference>
<reference evidence="14 15" key="1">
    <citation type="submission" date="2015-06" db="EMBL/GenBank/DDBJ databases">
        <title>Genome sequence of Mycobacterium kumamotonense strain Roo.</title>
        <authorList>
            <person name="Greninger A.L."/>
            <person name="Cunningham G."/>
            <person name="Miller S."/>
        </authorList>
    </citation>
    <scope>NUCLEOTIDE SEQUENCE [LARGE SCALE GENOMIC DNA]</scope>
    <source>
        <strain evidence="14 15">Roo</strain>
    </source>
</reference>
<dbReference type="CDD" id="cd07033">
    <property type="entry name" value="TPP_PYR_DXS_TK_like"/>
    <property type="match status" value="1"/>
</dbReference>
<evidence type="ECO:0000256" key="3">
    <source>
        <dbReference type="ARBA" id="ARBA00001946"/>
    </source>
</evidence>
<dbReference type="PANTHER" id="PTHR43195:SF1">
    <property type="entry name" value="FI06132P-RELATED"/>
    <property type="match status" value="1"/>
</dbReference>
<feature type="region of interest" description="Disordered" evidence="12">
    <location>
        <begin position="292"/>
        <end position="311"/>
    </location>
</feature>
<evidence type="ECO:0000256" key="10">
    <source>
        <dbReference type="ARBA" id="ARBA00022842"/>
    </source>
</evidence>
<protein>
    <submittedName>
        <fullName evidence="14">Transketolase</fullName>
    </submittedName>
</protein>
<dbReference type="PATRIC" id="fig|354243.3.peg.4597"/>
<organism evidence="14 15">
    <name type="scientific">Mycolicibacter kumamotonensis</name>
    <dbReference type="NCBI Taxonomy" id="354243"/>
    <lineage>
        <taxon>Bacteria</taxon>
        <taxon>Bacillati</taxon>
        <taxon>Actinomycetota</taxon>
        <taxon>Actinomycetes</taxon>
        <taxon>Mycobacteriales</taxon>
        <taxon>Mycobacteriaceae</taxon>
        <taxon>Mycolicibacter</taxon>
    </lineage>
</organism>
<dbReference type="Pfam" id="PF00456">
    <property type="entry name" value="Transketolase_N"/>
    <property type="match status" value="1"/>
</dbReference>
<dbReference type="SMART" id="SM00861">
    <property type="entry name" value="Transket_pyr"/>
    <property type="match status" value="1"/>
</dbReference>
<dbReference type="Proteomes" id="UP000092668">
    <property type="component" value="Unassembled WGS sequence"/>
</dbReference>
<dbReference type="Pfam" id="PF02779">
    <property type="entry name" value="Transket_pyr"/>
    <property type="match status" value="1"/>
</dbReference>
<dbReference type="NCBIfam" id="NF004559">
    <property type="entry name" value="PRK05899.2-5"/>
    <property type="match status" value="1"/>
</dbReference>
<sequence>MTERNDERASMTFVAQLATQLRADAIRCSTRAGSGHPTSSMSAADLMAVLLARHLRYLWDWPGHPDNDHFILSKGHASPLLYAAFKAAGAITDTELMSGYRRFGSRLQGHPTPVLPWVDVASGSLGQGIGNGVGVALAGKFLDKAPFHVWVLCGDSETAEGSVWEALDKAGHYALANFTVIVDVNRLGQRGPTELGWDLESYARRVEAFGAKAISIDGHNLDEIDRALTTARESKTAPTVILARTIKGRGFGEVEDRERWHGKALPAEMAQRALAELGHVSDLTVTGIKPAPRERAKPVGRSKHAPQLPHYTPGDKVATRAAYGAALVALGAANPRIVAMDGEVSNSTGAAEFAHAFPDRYFEMFIAEQQLVASAVGLSVQQYIPFASTFAAFFTRAHDFIRMAAVSRANICLAGSHAGVEIGEDGPSQMALEDLAMMRSIHDATVLYPSDATSTAALVHAMAEGQGIRYLRTTRGAYPVLYEPGTTFTIGGSQTLRSTDNDQVTLIGAGVTVHQCLAAAEALEREGIAARVIDMYSVKPIDRPGLADAVSRTRGRLVVAEDHHPEGGLGSAVLEALIGEVSFPLHLEHLAVRIMPGSGTPAELLAKAGIDGPSIERAVRRLLNDTDAPSLGQEAAPDTGARC</sequence>
<keyword evidence="11" id="KW-0786">Thiamine pyrophosphate</keyword>
<dbReference type="SUPFAM" id="SSF52518">
    <property type="entry name" value="Thiamin diphosphate-binding fold (THDP-binding)"/>
    <property type="match status" value="2"/>
</dbReference>
<comment type="similarity">
    <text evidence="5">Belongs to the transketolase family.</text>
</comment>
<dbReference type="FunFam" id="3.40.50.970:FF:000129">
    <property type="entry name" value="Transketolase"/>
    <property type="match status" value="1"/>
</dbReference>
<keyword evidence="9" id="KW-0106">Calcium</keyword>
<dbReference type="PANTHER" id="PTHR43195">
    <property type="entry name" value="TRANSKETOLASE"/>
    <property type="match status" value="1"/>
</dbReference>
<keyword evidence="10" id="KW-0460">Magnesium</keyword>
<evidence type="ECO:0000313" key="15">
    <source>
        <dbReference type="Proteomes" id="UP000092668"/>
    </source>
</evidence>
<gene>
    <name evidence="14" type="ORF">ACT18_22230</name>
</gene>
<comment type="cofactor">
    <cofactor evidence="1">
        <name>Ca(2+)</name>
        <dbReference type="ChEBI" id="CHEBI:29108"/>
    </cofactor>
</comment>
<evidence type="ECO:0000256" key="4">
    <source>
        <dbReference type="ARBA" id="ARBA00001964"/>
    </source>
</evidence>
<evidence type="ECO:0000256" key="8">
    <source>
        <dbReference type="ARBA" id="ARBA00022723"/>
    </source>
</evidence>
<dbReference type="InterPro" id="IPR005475">
    <property type="entry name" value="Transketolase-like_Pyr-bd"/>
</dbReference>
<comment type="caution">
    <text evidence="14">The sequence shown here is derived from an EMBL/GenBank/DDBJ whole genome shotgun (WGS) entry which is preliminary data.</text>
</comment>
<dbReference type="SUPFAM" id="SSF52922">
    <property type="entry name" value="TK C-terminal domain-like"/>
    <property type="match status" value="1"/>
</dbReference>
<dbReference type="InterPro" id="IPR005474">
    <property type="entry name" value="Transketolase_N"/>
</dbReference>
<dbReference type="InterPro" id="IPR033248">
    <property type="entry name" value="Transketolase_C"/>
</dbReference>
<dbReference type="AlphaFoldDB" id="A0A1B8SA14"/>
<dbReference type="CDD" id="cd02012">
    <property type="entry name" value="TPP_TK"/>
    <property type="match status" value="1"/>
</dbReference>
<dbReference type="InterPro" id="IPR009014">
    <property type="entry name" value="Transketo_C/PFOR_II"/>
</dbReference>
<evidence type="ECO:0000256" key="9">
    <source>
        <dbReference type="ARBA" id="ARBA00022837"/>
    </source>
</evidence>
<proteinExistence type="inferred from homology"/>
<evidence type="ECO:0000256" key="2">
    <source>
        <dbReference type="ARBA" id="ARBA00001936"/>
    </source>
</evidence>
<comment type="cofactor">
    <cofactor evidence="4">
        <name>thiamine diphosphate</name>
        <dbReference type="ChEBI" id="CHEBI:58937"/>
    </cofactor>
</comment>
<dbReference type="GO" id="GO:0005737">
    <property type="term" value="C:cytoplasm"/>
    <property type="evidence" value="ECO:0007669"/>
    <property type="project" value="UniProtKB-ARBA"/>
</dbReference>
<evidence type="ECO:0000256" key="6">
    <source>
        <dbReference type="ARBA" id="ARBA00011738"/>
    </source>
</evidence>
<dbReference type="GO" id="GO:0000287">
    <property type="term" value="F:magnesium ion binding"/>
    <property type="evidence" value="ECO:0007669"/>
    <property type="project" value="UniProtKB-ARBA"/>
</dbReference>
<evidence type="ECO:0000256" key="12">
    <source>
        <dbReference type="SAM" id="MobiDB-lite"/>
    </source>
</evidence>
<dbReference type="GO" id="GO:0030976">
    <property type="term" value="F:thiamine pyrophosphate binding"/>
    <property type="evidence" value="ECO:0007669"/>
    <property type="project" value="TreeGrafter"/>
</dbReference>
<keyword evidence="8" id="KW-0479">Metal-binding</keyword>
<evidence type="ECO:0000313" key="14">
    <source>
        <dbReference type="EMBL" id="OBY29589.1"/>
    </source>
</evidence>
<dbReference type="STRING" id="354243.BST28_22080"/>
<evidence type="ECO:0000256" key="5">
    <source>
        <dbReference type="ARBA" id="ARBA00007131"/>
    </source>
</evidence>
<keyword evidence="15" id="KW-1185">Reference proteome</keyword>
<dbReference type="InterPro" id="IPR029061">
    <property type="entry name" value="THDP-binding"/>
</dbReference>
<comment type="cofactor">
    <cofactor evidence="3">
        <name>Mg(2+)</name>
        <dbReference type="ChEBI" id="CHEBI:18420"/>
    </cofactor>
</comment>
<dbReference type="OrthoDB" id="9759664at2"/>
<evidence type="ECO:0000259" key="13">
    <source>
        <dbReference type="SMART" id="SM00861"/>
    </source>
</evidence>
<keyword evidence="7" id="KW-0808">Transferase</keyword>
<dbReference type="InterPro" id="IPR051424">
    <property type="entry name" value="Transketolase-like"/>
</dbReference>
<accession>A0A1B8SA14</accession>
<dbReference type="RefSeq" id="WP_065289591.1">
    <property type="nucleotide sequence ID" value="NZ_LFOE01000063.1"/>
</dbReference>
<evidence type="ECO:0000256" key="11">
    <source>
        <dbReference type="ARBA" id="ARBA00023052"/>
    </source>
</evidence>
<name>A0A1B8SA14_9MYCO</name>